<keyword evidence="1" id="KW-0472">Membrane</keyword>
<organism evidence="2">
    <name type="scientific">Vinca chlorotic spot virus</name>
    <dbReference type="NCBI Taxonomy" id="3076770"/>
    <lineage>
        <taxon>Viruses</taxon>
        <taxon>Riboviria</taxon>
        <taxon>Orthornavirae</taxon>
        <taxon>Negarnaviricota</taxon>
        <taxon>Haploviricotina</taxon>
        <taxon>Monjiviricetes</taxon>
        <taxon>Mononegavirales</taxon>
        <taxon>Rhabdoviridae</taxon>
    </lineage>
</organism>
<evidence type="ECO:0000256" key="1">
    <source>
        <dbReference type="SAM" id="Phobius"/>
    </source>
</evidence>
<feature type="transmembrane region" description="Helical" evidence="1">
    <location>
        <begin position="485"/>
        <end position="506"/>
    </location>
</feature>
<keyword evidence="1" id="KW-1133">Transmembrane helix</keyword>
<dbReference type="EMBL" id="OR372158">
    <property type="protein sequence ID" value="WNN28911.1"/>
    <property type="molecule type" value="Viral_cRNA"/>
</dbReference>
<gene>
    <name evidence="2" type="primary">G</name>
</gene>
<evidence type="ECO:0000313" key="2">
    <source>
        <dbReference type="EMBL" id="WNN28911.1"/>
    </source>
</evidence>
<sequence length="540" mass="59284">MSLPIPTLLSAILAAILTRALSLSIVPNTLCSHTSGVHIEDFHHLCLGACETSSVSSDMEKVLVLTSTLTGFKAYGYQITLKRRTSSSHVSFFGSCHISSSVEDEDPKTASQSLIDEVLSHGGPGGSMDFTRSPKCEWNFDNKVSGIIVDYHRVMLEVTQTDDGSYSVIILDSGASGKGVSGTVISGNLLFAWDVKDQLPKCRYRVIGSTHCSMDKETIRCKGETMKGIVRSDEDCGVDILVVDDGSYIGKIKPGIKIPEDSGKDSSLYDLYSHVIDMESIICHHLCQEVEGEGINAHSEFLMTTPIGDWLSVKAEDHRMMFQCSRTSLTMTVPPVVCGTGPLVQVMAGGRPMWWNVSSAYVNPNSACIPSMSTELIINNRIKTWLGEVVVSPEGFSFSHKFTDLHFHPAFRPLKGLKLSPMDDLTPLINGLVSASKVVYKKHNILEEKSSVWKGVLDSVSNVMDSAVQWVKSWWPDVKDWVVKLVLWILVVVVIVMVIWGLLSLIKAIIIARIQRPPPTIVNRAPSSTDVGLMEWAKSK</sequence>
<accession>A0AA96HE38</accession>
<proteinExistence type="predicted"/>
<keyword evidence="1" id="KW-0812">Transmembrane</keyword>
<protein>
    <submittedName>
        <fullName evidence="2">Glycoprotein</fullName>
    </submittedName>
</protein>
<reference evidence="2" key="1">
    <citation type="submission" date="2023-07" db="EMBL/GenBank/DDBJ databases">
        <title>A mixed infection between a kitavirid and a rhabdovirid in Vinca major plants is associated with the infestation by Brevipalpus chilensis mites.</title>
        <authorList>
            <person name="Ramos-Gonzalez P.L.L."/>
            <person name="Santos G."/>
            <person name="Tassi A.D."/>
            <person name="Chabi-Jesus C."/>
            <person name="Rossetto L."/>
            <person name="Harakava R."/>
            <person name="Trincado R."/>
            <person name="Freitas-Astua J."/>
            <person name="Kitajima E.W."/>
        </authorList>
    </citation>
    <scope>NUCLEOTIDE SEQUENCE</scope>
    <source>
        <strain evidence="2">LPa01</strain>
    </source>
</reference>
<name>A0AA96HE38_9RHAB</name>